<sequence length="231" mass="26856">MNIIKFCIILLFFITSNANSILLKRNSIDIKHHVFDSECNNELKNSEIFNECMPTITLGNYKQKCQDIYSKKCQDFYNDSGKSKYFPICSKNNEFIEILQPIIFIGSVENLYNRCFMDEQNNLCPYSLYVITKTGGKESLYDTCKSEKCTNLLVEHVKKVNLDELAAYENLSFNNRKFTYQEIKAFKEIVDMLESDQCKSMHITSNGYTIKVNSILLFILSFIISAYLLNE</sequence>
<keyword evidence="2" id="KW-0732">Signal</keyword>
<proteinExistence type="predicted"/>
<evidence type="ECO:0000313" key="3">
    <source>
        <dbReference type="EMBL" id="ORY22113.1"/>
    </source>
</evidence>
<reference evidence="3 4" key="1">
    <citation type="submission" date="2016-08" db="EMBL/GenBank/DDBJ databases">
        <title>A Parts List for Fungal Cellulosomes Revealed by Comparative Genomics.</title>
        <authorList>
            <consortium name="DOE Joint Genome Institute"/>
            <person name="Haitjema C.H."/>
            <person name="Gilmore S.P."/>
            <person name="Henske J.K."/>
            <person name="Solomon K.V."/>
            <person name="De Groot R."/>
            <person name="Kuo A."/>
            <person name="Mondo S.J."/>
            <person name="Salamov A.A."/>
            <person name="Labutti K."/>
            <person name="Zhao Z."/>
            <person name="Chiniquy J."/>
            <person name="Barry K."/>
            <person name="Brewer H.M."/>
            <person name="Purvine S.O."/>
            <person name="Wright A.T."/>
            <person name="Boxma B."/>
            <person name="Van Alen T."/>
            <person name="Hackstein J.H."/>
            <person name="Baker S.E."/>
            <person name="Grigoriev I.V."/>
            <person name="O'Malley M.A."/>
        </authorList>
    </citation>
    <scope>NUCLEOTIDE SEQUENCE [LARGE SCALE GENOMIC DNA]</scope>
    <source>
        <strain evidence="3 4">G1</strain>
    </source>
</reference>
<name>A0A1Y2AHP4_9FUNG</name>
<keyword evidence="1" id="KW-0472">Membrane</keyword>
<feature type="signal peptide" evidence="2">
    <location>
        <begin position="1"/>
        <end position="18"/>
    </location>
</feature>
<evidence type="ECO:0000256" key="1">
    <source>
        <dbReference type="SAM" id="Phobius"/>
    </source>
</evidence>
<keyword evidence="1" id="KW-1133">Transmembrane helix</keyword>
<keyword evidence="1" id="KW-0812">Transmembrane</keyword>
<feature type="chain" id="PRO_5013254385" evidence="2">
    <location>
        <begin position="19"/>
        <end position="231"/>
    </location>
</feature>
<dbReference type="EMBL" id="MCOG01000253">
    <property type="protein sequence ID" value="ORY22113.1"/>
    <property type="molecule type" value="Genomic_DNA"/>
</dbReference>
<dbReference type="Proteomes" id="UP000193920">
    <property type="component" value="Unassembled WGS sequence"/>
</dbReference>
<evidence type="ECO:0000256" key="2">
    <source>
        <dbReference type="SAM" id="SignalP"/>
    </source>
</evidence>
<feature type="transmembrane region" description="Helical" evidence="1">
    <location>
        <begin position="208"/>
        <end position="229"/>
    </location>
</feature>
<dbReference type="AlphaFoldDB" id="A0A1Y2AHP4"/>
<protein>
    <submittedName>
        <fullName evidence="3">Uncharacterized protein</fullName>
    </submittedName>
</protein>
<keyword evidence="4" id="KW-1185">Reference proteome</keyword>
<organism evidence="3 4">
    <name type="scientific">Neocallimastix californiae</name>
    <dbReference type="NCBI Taxonomy" id="1754190"/>
    <lineage>
        <taxon>Eukaryota</taxon>
        <taxon>Fungi</taxon>
        <taxon>Fungi incertae sedis</taxon>
        <taxon>Chytridiomycota</taxon>
        <taxon>Chytridiomycota incertae sedis</taxon>
        <taxon>Neocallimastigomycetes</taxon>
        <taxon>Neocallimastigales</taxon>
        <taxon>Neocallimastigaceae</taxon>
        <taxon>Neocallimastix</taxon>
    </lineage>
</organism>
<comment type="caution">
    <text evidence="3">The sequence shown here is derived from an EMBL/GenBank/DDBJ whole genome shotgun (WGS) entry which is preliminary data.</text>
</comment>
<accession>A0A1Y2AHP4</accession>
<dbReference type="OrthoDB" id="2170977at2759"/>
<evidence type="ECO:0000313" key="4">
    <source>
        <dbReference type="Proteomes" id="UP000193920"/>
    </source>
</evidence>
<gene>
    <name evidence="3" type="ORF">LY90DRAFT_707259</name>
</gene>